<sequence>MLEIFTALTGWLEMVLETISGNFWLSLWFIFLVAATEAVFILGLFIPSTPVLLLAGGLIAQGKLPFWEIYLAAVVGAVVGDAISYTLGFWLKDRIKTLWPFRNHLPLIARGEAFFARHGGKSVFIGRFIPGVKAVVPGIAGMFGMNYRHFSIINVTSAFVWAAAHILPGMLLSAWLKSMGLSLELVIIVGALVLVVLFLLLHNWRAILLAAAPYLGRFGQTIEARWRKGEAEH</sequence>
<gene>
    <name evidence="9" type="ORF">VW23_006260</name>
</gene>
<evidence type="ECO:0000256" key="4">
    <source>
        <dbReference type="ARBA" id="ARBA00022692"/>
    </source>
</evidence>
<keyword evidence="10" id="KW-1185">Reference proteome</keyword>
<proteinExistence type="inferred from homology"/>
<keyword evidence="3 7" id="KW-1003">Cell membrane</keyword>
<evidence type="ECO:0000313" key="9">
    <source>
        <dbReference type="EMBL" id="OEO28136.1"/>
    </source>
</evidence>
<evidence type="ECO:0000259" key="8">
    <source>
        <dbReference type="Pfam" id="PF09335"/>
    </source>
</evidence>
<evidence type="ECO:0000256" key="7">
    <source>
        <dbReference type="RuleBase" id="RU367016"/>
    </source>
</evidence>
<keyword evidence="5 7" id="KW-1133">Transmembrane helix</keyword>
<evidence type="ECO:0000256" key="5">
    <source>
        <dbReference type="ARBA" id="ARBA00022989"/>
    </source>
</evidence>
<dbReference type="RefSeq" id="WP_069912545.1">
    <property type="nucleotide sequence ID" value="NZ_LAJE02000398.1"/>
</dbReference>
<comment type="similarity">
    <text evidence="2 7">Belongs to the DedA family.</text>
</comment>
<dbReference type="PANTHER" id="PTHR30353">
    <property type="entry name" value="INNER MEMBRANE PROTEIN DEDA-RELATED"/>
    <property type="match status" value="1"/>
</dbReference>
<evidence type="ECO:0000256" key="3">
    <source>
        <dbReference type="ARBA" id="ARBA00022475"/>
    </source>
</evidence>
<dbReference type="Proteomes" id="UP000095463">
    <property type="component" value="Unassembled WGS sequence"/>
</dbReference>
<dbReference type="AlphaFoldDB" id="A0A1E5XHS6"/>
<comment type="caution">
    <text evidence="7">Lacks conserved residue(s) required for the propagation of feature annotation.</text>
</comment>
<name>A0A1E5XHS6_9HYPH</name>
<evidence type="ECO:0000313" key="10">
    <source>
        <dbReference type="Proteomes" id="UP000095463"/>
    </source>
</evidence>
<keyword evidence="6 7" id="KW-0472">Membrane</keyword>
<protein>
    <recommendedName>
        <fullName evidence="8">VTT domain-containing protein</fullName>
    </recommendedName>
</protein>
<comment type="caution">
    <text evidence="9">The sequence shown here is derived from an EMBL/GenBank/DDBJ whole genome shotgun (WGS) entry which is preliminary data.</text>
</comment>
<dbReference type="InterPro" id="IPR032816">
    <property type="entry name" value="VTT_dom"/>
</dbReference>
<keyword evidence="4 7" id="KW-0812">Transmembrane</keyword>
<feature type="domain" description="VTT" evidence="8">
    <location>
        <begin position="46"/>
        <end position="169"/>
    </location>
</feature>
<evidence type="ECO:0000256" key="1">
    <source>
        <dbReference type="ARBA" id="ARBA00004651"/>
    </source>
</evidence>
<dbReference type="OrthoDB" id="9801622at2"/>
<reference evidence="9 10" key="1">
    <citation type="journal article" date="2015" name="Genome Announc.">
        <title>Genome Assemblies of Three Soil-Associated Devosia species: D. insulae, D. limi, and D. soli.</title>
        <authorList>
            <person name="Hassan Y.I."/>
            <person name="Lepp D."/>
            <person name="Zhou T."/>
        </authorList>
    </citation>
    <scope>NUCLEOTIDE SEQUENCE [LARGE SCALE GENOMIC DNA]</scope>
    <source>
        <strain evidence="9 10">DS-56</strain>
    </source>
</reference>
<dbReference type="EMBL" id="LAJE02000398">
    <property type="protein sequence ID" value="OEO28136.1"/>
    <property type="molecule type" value="Genomic_DNA"/>
</dbReference>
<dbReference type="InterPro" id="IPR032818">
    <property type="entry name" value="DedA-like"/>
</dbReference>
<dbReference type="Pfam" id="PF09335">
    <property type="entry name" value="VTT_dom"/>
    <property type="match status" value="1"/>
</dbReference>
<feature type="transmembrane region" description="Helical" evidence="7">
    <location>
        <begin position="66"/>
        <end position="91"/>
    </location>
</feature>
<feature type="transmembrane region" description="Helical" evidence="7">
    <location>
        <begin position="152"/>
        <end position="175"/>
    </location>
</feature>
<evidence type="ECO:0000256" key="6">
    <source>
        <dbReference type="ARBA" id="ARBA00023136"/>
    </source>
</evidence>
<accession>A0A1E5XHS6</accession>
<organism evidence="9 10">
    <name type="scientific">Devosia insulae DS-56</name>
    <dbReference type="NCBI Taxonomy" id="1116389"/>
    <lineage>
        <taxon>Bacteria</taxon>
        <taxon>Pseudomonadati</taxon>
        <taxon>Pseudomonadota</taxon>
        <taxon>Alphaproteobacteria</taxon>
        <taxon>Hyphomicrobiales</taxon>
        <taxon>Devosiaceae</taxon>
        <taxon>Devosia</taxon>
    </lineage>
</organism>
<comment type="subcellular location">
    <subcellularLocation>
        <location evidence="1 7">Cell membrane</location>
        <topology evidence="1 7">Multi-pass membrane protein</topology>
    </subcellularLocation>
</comment>
<dbReference type="PANTHER" id="PTHR30353:SF15">
    <property type="entry name" value="INNER MEMBRANE PROTEIN YABI"/>
    <property type="match status" value="1"/>
</dbReference>
<feature type="transmembrane region" description="Helical" evidence="7">
    <location>
        <begin position="181"/>
        <end position="201"/>
    </location>
</feature>
<evidence type="ECO:0000256" key="2">
    <source>
        <dbReference type="ARBA" id="ARBA00010792"/>
    </source>
</evidence>
<dbReference type="GO" id="GO:0005886">
    <property type="term" value="C:plasma membrane"/>
    <property type="evidence" value="ECO:0007669"/>
    <property type="project" value="UniProtKB-SubCell"/>
</dbReference>